<evidence type="ECO:0000259" key="2">
    <source>
        <dbReference type="Pfam" id="PF13568"/>
    </source>
</evidence>
<evidence type="ECO:0000313" key="4">
    <source>
        <dbReference type="Proteomes" id="UP001501175"/>
    </source>
</evidence>
<proteinExistence type="predicted"/>
<feature type="signal peptide" evidence="1">
    <location>
        <begin position="1"/>
        <end position="17"/>
    </location>
</feature>
<evidence type="ECO:0000313" key="3">
    <source>
        <dbReference type="EMBL" id="GAA4456102.1"/>
    </source>
</evidence>
<reference evidence="4" key="1">
    <citation type="journal article" date="2019" name="Int. J. Syst. Evol. Microbiol.">
        <title>The Global Catalogue of Microorganisms (GCM) 10K type strain sequencing project: providing services to taxonomists for standard genome sequencing and annotation.</title>
        <authorList>
            <consortium name="The Broad Institute Genomics Platform"/>
            <consortium name="The Broad Institute Genome Sequencing Center for Infectious Disease"/>
            <person name="Wu L."/>
            <person name="Ma J."/>
        </authorList>
    </citation>
    <scope>NUCLEOTIDE SEQUENCE [LARGE SCALE GENOMIC DNA]</scope>
    <source>
        <strain evidence="4">JCM 17927</strain>
    </source>
</reference>
<dbReference type="Pfam" id="PF13568">
    <property type="entry name" value="OMP_b-brl_2"/>
    <property type="match status" value="1"/>
</dbReference>
<dbReference type="Proteomes" id="UP001501175">
    <property type="component" value="Unassembled WGS sequence"/>
</dbReference>
<sequence>MKRLLLLVLLLPTFALAQKKIAFGLKVGANFSQLNTLEVRTPRLDAGGMPVMWSGQVVYDFFQNNDSKITGLVGGAYLRLGSTLYIQPELLLSSKGGSFDLVRQGLATQRVDVKMTTFDIPVLVGLKLGPLRLNAGPMASLRISDNQTLKDAFRQYTNQPVGDTYKQAVFGYQAGVGLSLFGLQLDLRREGNFSDLAAYGIKTSTTDERFSARTSLWQITAGFGF</sequence>
<gene>
    <name evidence="3" type="ORF">GCM10023189_24830</name>
</gene>
<dbReference type="EMBL" id="BAABHD010000027">
    <property type="protein sequence ID" value="GAA4456102.1"/>
    <property type="molecule type" value="Genomic_DNA"/>
</dbReference>
<feature type="domain" description="Outer membrane protein beta-barrel" evidence="2">
    <location>
        <begin position="17"/>
        <end position="196"/>
    </location>
</feature>
<protein>
    <recommendedName>
        <fullName evidence="2">Outer membrane protein beta-barrel domain-containing protein</fullName>
    </recommendedName>
</protein>
<keyword evidence="1" id="KW-0732">Signal</keyword>
<dbReference type="RefSeq" id="WP_345243914.1">
    <property type="nucleotide sequence ID" value="NZ_BAABHD010000027.1"/>
</dbReference>
<keyword evidence="4" id="KW-1185">Reference proteome</keyword>
<name>A0ABP8MWV9_9BACT</name>
<dbReference type="InterPro" id="IPR025665">
    <property type="entry name" value="Beta-barrel_OMP_2"/>
</dbReference>
<comment type="caution">
    <text evidence="3">The sequence shown here is derived from an EMBL/GenBank/DDBJ whole genome shotgun (WGS) entry which is preliminary data.</text>
</comment>
<feature type="chain" id="PRO_5045628381" description="Outer membrane protein beta-barrel domain-containing protein" evidence="1">
    <location>
        <begin position="18"/>
        <end position="225"/>
    </location>
</feature>
<organism evidence="3 4">
    <name type="scientific">Nibrella saemangeumensis</name>
    <dbReference type="NCBI Taxonomy" id="1084526"/>
    <lineage>
        <taxon>Bacteria</taxon>
        <taxon>Pseudomonadati</taxon>
        <taxon>Bacteroidota</taxon>
        <taxon>Cytophagia</taxon>
        <taxon>Cytophagales</taxon>
        <taxon>Spirosomataceae</taxon>
        <taxon>Nibrella</taxon>
    </lineage>
</organism>
<accession>A0ABP8MWV9</accession>
<evidence type="ECO:0000256" key="1">
    <source>
        <dbReference type="SAM" id="SignalP"/>
    </source>
</evidence>